<keyword evidence="2" id="KW-1185">Reference proteome</keyword>
<dbReference type="AlphaFoldDB" id="A0A240ERD8"/>
<protein>
    <submittedName>
        <fullName evidence="1">Uncharacterized protein</fullName>
    </submittedName>
</protein>
<dbReference type="Proteomes" id="UP000219336">
    <property type="component" value="Unassembled WGS sequence"/>
</dbReference>
<sequence>MLQDIVVHSIRSFQSDCQKLCHQHYPAVHNGGMAEQHLGLAFSRRLAASFSHFGQSASITALDSKNDSKSSTDYRISSSMGSIWVITHHFVNANVATKERLLTHLQQWQAENCYAVQHKDIVVIIADHWINRCSHSRGIIHWWQNSLPADLDSYARQGVKLLYADSCLSDLLRNRLKMTPTYIHYTHPLQRTISQEPVLKYTQLFAIIQP</sequence>
<proteinExistence type="predicted"/>
<accession>A0A240ERD8</accession>
<gene>
    <name evidence="1" type="ORF">VTH8203_04489</name>
</gene>
<dbReference type="RefSeq" id="WP_096995695.1">
    <property type="nucleotide sequence ID" value="NZ_JBHSII010000009.1"/>
</dbReference>
<organism evidence="1 2">
    <name type="scientific">Vibrio thalassae</name>
    <dbReference type="NCBI Taxonomy" id="1243014"/>
    <lineage>
        <taxon>Bacteria</taxon>
        <taxon>Pseudomonadati</taxon>
        <taxon>Pseudomonadota</taxon>
        <taxon>Gammaproteobacteria</taxon>
        <taxon>Vibrionales</taxon>
        <taxon>Vibrionaceae</taxon>
        <taxon>Vibrio</taxon>
    </lineage>
</organism>
<evidence type="ECO:0000313" key="2">
    <source>
        <dbReference type="Proteomes" id="UP000219336"/>
    </source>
</evidence>
<reference evidence="2" key="1">
    <citation type="submission" date="2016-06" db="EMBL/GenBank/DDBJ databases">
        <authorList>
            <person name="Rodrigo-Torres L."/>
            <person name="Arahal R.D."/>
            <person name="Lucena T."/>
        </authorList>
    </citation>
    <scope>NUCLEOTIDE SEQUENCE [LARGE SCALE GENOMIC DNA]</scope>
    <source>
        <strain evidence="2">CECT8203</strain>
    </source>
</reference>
<dbReference type="OrthoDB" id="5888987at2"/>
<dbReference type="EMBL" id="OANU01000147">
    <property type="protein sequence ID" value="SNX50815.1"/>
    <property type="molecule type" value="Genomic_DNA"/>
</dbReference>
<name>A0A240ERD8_9VIBR</name>
<evidence type="ECO:0000313" key="1">
    <source>
        <dbReference type="EMBL" id="SNX50815.1"/>
    </source>
</evidence>